<dbReference type="Pfam" id="PF07690">
    <property type="entry name" value="MFS_1"/>
    <property type="match status" value="1"/>
</dbReference>
<evidence type="ECO:0000256" key="3">
    <source>
        <dbReference type="ARBA" id="ARBA00022475"/>
    </source>
</evidence>
<dbReference type="InterPro" id="IPR036259">
    <property type="entry name" value="MFS_trans_sf"/>
</dbReference>
<dbReference type="PROSITE" id="PS50850">
    <property type="entry name" value="MFS"/>
    <property type="match status" value="1"/>
</dbReference>
<feature type="transmembrane region" description="Helical" evidence="5">
    <location>
        <begin position="124"/>
        <end position="145"/>
    </location>
</feature>
<feature type="transmembrane region" description="Helical" evidence="5">
    <location>
        <begin position="66"/>
        <end position="85"/>
    </location>
</feature>
<organism evidence="7 8">
    <name type="scientific">Metallosphaera hakonensis JCM 8857 = DSM 7519</name>
    <dbReference type="NCBI Taxonomy" id="1293036"/>
    <lineage>
        <taxon>Archaea</taxon>
        <taxon>Thermoproteota</taxon>
        <taxon>Thermoprotei</taxon>
        <taxon>Sulfolobales</taxon>
        <taxon>Sulfolobaceae</taxon>
        <taxon>Metallosphaera</taxon>
    </lineage>
</organism>
<evidence type="ECO:0000259" key="6">
    <source>
        <dbReference type="PROSITE" id="PS50850"/>
    </source>
</evidence>
<accession>A0A2U9IR09</accession>
<feature type="transmembrane region" description="Helical" evidence="5">
    <location>
        <begin position="252"/>
        <end position="269"/>
    </location>
</feature>
<dbReference type="InterPro" id="IPR020846">
    <property type="entry name" value="MFS_dom"/>
</dbReference>
<feature type="transmembrane region" description="Helical" evidence="5">
    <location>
        <begin position="220"/>
        <end position="240"/>
    </location>
</feature>
<evidence type="ECO:0000256" key="1">
    <source>
        <dbReference type="ARBA" id="ARBA00004651"/>
    </source>
</evidence>
<dbReference type="Gene3D" id="1.20.1250.20">
    <property type="entry name" value="MFS general substrate transporter like domains"/>
    <property type="match status" value="2"/>
</dbReference>
<dbReference type="GO" id="GO:0015293">
    <property type="term" value="F:symporter activity"/>
    <property type="evidence" value="ECO:0007669"/>
    <property type="project" value="UniProtKB-KW"/>
</dbReference>
<dbReference type="InterPro" id="IPR051084">
    <property type="entry name" value="H+-coupled_symporters"/>
</dbReference>
<dbReference type="GeneID" id="36833727"/>
<dbReference type="Proteomes" id="UP000247586">
    <property type="component" value="Chromosome"/>
</dbReference>
<feature type="transmembrane region" description="Helical" evidence="5">
    <location>
        <begin position="191"/>
        <end position="214"/>
    </location>
</feature>
<keyword evidence="3" id="KW-1003">Cell membrane</keyword>
<name>A0A2U9IR09_9CREN</name>
<dbReference type="OrthoDB" id="117970at2157"/>
<feature type="transmembrane region" description="Helical" evidence="5">
    <location>
        <begin position="275"/>
        <end position="295"/>
    </location>
</feature>
<dbReference type="KEGG" id="mhk:DFR87_00255"/>
<feature type="transmembrane region" description="Helical" evidence="5">
    <location>
        <begin position="151"/>
        <end position="170"/>
    </location>
</feature>
<dbReference type="RefSeq" id="WP_110368651.1">
    <property type="nucleotide sequence ID" value="NZ_CP029287.2"/>
</dbReference>
<dbReference type="InterPro" id="IPR011701">
    <property type="entry name" value="MFS"/>
</dbReference>
<feature type="domain" description="Major facilitator superfamily (MFS) profile" evidence="6">
    <location>
        <begin position="1"/>
        <end position="362"/>
    </location>
</feature>
<dbReference type="EMBL" id="CP029287">
    <property type="protein sequence ID" value="AWR98397.1"/>
    <property type="molecule type" value="Genomic_DNA"/>
</dbReference>
<keyword evidence="5" id="KW-1133">Transmembrane helix</keyword>
<gene>
    <name evidence="7" type="ORF">DFR87_00255</name>
</gene>
<evidence type="ECO:0000313" key="8">
    <source>
        <dbReference type="Proteomes" id="UP000247586"/>
    </source>
</evidence>
<evidence type="ECO:0000256" key="2">
    <source>
        <dbReference type="ARBA" id="ARBA00022448"/>
    </source>
</evidence>
<dbReference type="PANTHER" id="PTHR43528">
    <property type="entry name" value="ALPHA-KETOGLUTARATE PERMEASE"/>
    <property type="match status" value="1"/>
</dbReference>
<keyword evidence="4" id="KW-0769">Symport</keyword>
<reference evidence="8" key="3">
    <citation type="submission" date="2020-03" db="EMBL/GenBank/DDBJ databases">
        <title>Sequencing and Assembly of Multiple Reported Metal-Biooxidizing Members of the Extremely Thermoacidophilic Archaeal Family Sulfolobaceae.</title>
        <authorList>
            <person name="Counts J.A."/>
            <person name="Kelly R.M."/>
        </authorList>
    </citation>
    <scope>NUCLEOTIDE SEQUENCE [LARGE SCALE GENOMIC DNA]</scope>
    <source>
        <strain evidence="8">HO1-1</strain>
    </source>
</reference>
<feature type="transmembrane region" description="Helical" evidence="5">
    <location>
        <begin position="37"/>
        <end position="59"/>
    </location>
</feature>
<evidence type="ECO:0000256" key="5">
    <source>
        <dbReference type="SAM" id="Phobius"/>
    </source>
</evidence>
<feature type="transmembrane region" description="Helical" evidence="5">
    <location>
        <begin position="315"/>
        <end position="334"/>
    </location>
</feature>
<feature type="transmembrane region" description="Helical" evidence="5">
    <location>
        <begin position="91"/>
        <end position="112"/>
    </location>
</feature>
<dbReference type="STRING" id="1293036.GCA_001315825_02246"/>
<dbReference type="GO" id="GO:0005886">
    <property type="term" value="C:plasma membrane"/>
    <property type="evidence" value="ECO:0007669"/>
    <property type="project" value="UniProtKB-SubCell"/>
</dbReference>
<evidence type="ECO:0000256" key="4">
    <source>
        <dbReference type="ARBA" id="ARBA00022847"/>
    </source>
</evidence>
<proteinExistence type="predicted"/>
<comment type="subcellular location">
    <subcellularLocation>
        <location evidence="1">Cell membrane</location>
        <topology evidence="1">Multi-pass membrane protein</topology>
    </subcellularLocation>
</comment>
<reference evidence="7 8" key="1">
    <citation type="submission" date="2018-05" db="EMBL/GenBank/DDBJ databases">
        <title>Complete Genome Sequences of Extremely Thermoacidophilic, Metal-Mobilizing Type-Strain Members of the Archaeal Family Sulfolobaceae: Acidianus brierleyi DSM-1651T, Acidianus sulfidivorans DSM-18786T, Metallosphaera hakonensis DSM-7519T, and Metallosphaera prunae DSM-10039T.</title>
        <authorList>
            <person name="Counts J.A."/>
            <person name="Kelly R.M."/>
        </authorList>
    </citation>
    <scope>NUCLEOTIDE SEQUENCE [LARGE SCALE GENOMIC DNA]</scope>
    <source>
        <strain evidence="7 8">HO1-1</strain>
    </source>
</reference>
<sequence>MLRQIFSLLTIFLLAALSVYSISFVLPSLSTIYGKGIYFTVPLSWIGGAIGGVALSILADRWSRRFSLLISILLFTLPLLLNSVIRDLSLFYVLWFLIGFGVNGENGLSYVYAAELSPPKYRGLVGSIMQGLYFVGGLLGLIWASVFKLNLYFLSLGVVSLISLALWPLIPESTRRSRSNPSAHGLFKITFLGAIFSVGSFLFVVPLVSLSFTLLSLLNLNAFLLLSIALLVGMVGFTLAGRISDIWGRKRTTYMFIGVSLVFSVVMLLSGEPLLVEISLVALMVGSSFFAYFGIWMSEIFPPEIRATGTNTVFFLGRLIGGGFGVSLVLLMPFGLKDDLGISLVISSILVLIAVLGLPETVSQGRKG</sequence>
<reference evidence="8" key="2">
    <citation type="submission" date="2020-03" db="EMBL/GenBank/DDBJ databases">
        <title>Complete Genome Sequences of Extremely Thermoacidophilic, Metal-Mobilizing Type-Strain Members of the Archaeal Family Sulfolobaceae: Acidianus brierleyi DSM-1651T, Acidianus sulfidivorans DSM-18786T, Metallosphaera hakonensis DSM-7519T, and Metallosphaera prunae DSM-10039T.</title>
        <authorList>
            <person name="Counts J.A."/>
            <person name="Kelly R.M."/>
        </authorList>
    </citation>
    <scope>NUCLEOTIDE SEQUENCE [LARGE SCALE GENOMIC DNA]</scope>
    <source>
        <strain evidence="8">HO1-1</strain>
    </source>
</reference>
<keyword evidence="8" id="KW-1185">Reference proteome</keyword>
<keyword evidence="5" id="KW-0472">Membrane</keyword>
<dbReference type="SUPFAM" id="SSF103473">
    <property type="entry name" value="MFS general substrate transporter"/>
    <property type="match status" value="1"/>
</dbReference>
<feature type="transmembrane region" description="Helical" evidence="5">
    <location>
        <begin position="340"/>
        <end position="358"/>
    </location>
</feature>
<keyword evidence="2" id="KW-0813">Transport</keyword>
<dbReference type="AlphaFoldDB" id="A0A2U9IR09"/>
<dbReference type="PANTHER" id="PTHR43528:SF1">
    <property type="entry name" value="ALPHA-KETOGLUTARATE PERMEASE"/>
    <property type="match status" value="1"/>
</dbReference>
<keyword evidence="5" id="KW-0812">Transmembrane</keyword>
<protein>
    <submittedName>
        <fullName evidence="7">MFS transporter</fullName>
    </submittedName>
</protein>
<evidence type="ECO:0000313" key="7">
    <source>
        <dbReference type="EMBL" id="AWR98397.1"/>
    </source>
</evidence>